<dbReference type="SUPFAM" id="SSF48371">
    <property type="entry name" value="ARM repeat"/>
    <property type="match status" value="1"/>
</dbReference>
<dbReference type="STRING" id="50429.A0A2B4RYQ3"/>
<dbReference type="InterPro" id="IPR059018">
    <property type="entry name" value="HEAT_URB1"/>
</dbReference>
<feature type="domain" description="URB1 N-terminal" evidence="2">
    <location>
        <begin position="79"/>
        <end position="390"/>
    </location>
</feature>
<evidence type="ECO:0000259" key="4">
    <source>
        <dbReference type="Pfam" id="PF26140"/>
    </source>
</evidence>
<dbReference type="Proteomes" id="UP000225706">
    <property type="component" value="Unassembled WGS sequence"/>
</dbReference>
<dbReference type="GO" id="GO:0000463">
    <property type="term" value="P:maturation of LSU-rRNA from tricistronic rRNA transcript (SSU-rRNA, 5.8S rRNA, LSU-rRNA)"/>
    <property type="evidence" value="ECO:0007669"/>
    <property type="project" value="TreeGrafter"/>
</dbReference>
<keyword evidence="6" id="KW-1185">Reference proteome</keyword>
<accession>A0A2B4RYQ3</accession>
<feature type="domain" description="URB1 C-terminal" evidence="3">
    <location>
        <begin position="1576"/>
        <end position="1699"/>
    </location>
</feature>
<evidence type="ECO:0000313" key="5">
    <source>
        <dbReference type="EMBL" id="PFX21457.1"/>
    </source>
</evidence>
<dbReference type="PANTHER" id="PTHR13500">
    <property type="entry name" value="NUCLEOLAR PRERIBOSOMAL-ASSOCIATED PROTEIN 1"/>
    <property type="match status" value="1"/>
</dbReference>
<dbReference type="GO" id="GO:0005730">
    <property type="term" value="C:nucleolus"/>
    <property type="evidence" value="ECO:0007669"/>
    <property type="project" value="TreeGrafter"/>
</dbReference>
<dbReference type="Pfam" id="PF26140">
    <property type="entry name" value="HEAT_URB1"/>
    <property type="match status" value="1"/>
</dbReference>
<feature type="region of interest" description="Disordered" evidence="1">
    <location>
        <begin position="1"/>
        <end position="37"/>
    </location>
</feature>
<sequence length="2099" mass="236385">MKKRKSEHVVDEGTPERKKKAQDEKQSNHKSGEFARSLKGLLQKEHTRLSGLKKLQNALKESEAKESVGDIIKEGGEFQEIFTILERGQHALSKLEIQTCMEILESILLYTAEESQLANRLGVSIVQRVLQGHMKLLYSCLNPGNPPEVIKAALKLITAMVTQGSSAAREVQSSFDFTLKSLGALPNKRDSNSVQDVRTCFIYFCLSFLMFGDLAVMKQILEVKGFLQSVLKGLSLDKPEIVHIVLSTLQGRVVHNSGITKKTKVQFFNSHVLSQLANLYQYTKDTEENSSEEQTSDPTVRQKVHDLLLKVCGSFKFGICFSNVTGAFSTRSNNPVLLRFLQTLSSETTDVLVQELVITVLCCCHDVVRPFLSSLTATYEPRLSMQWIANMNLLTKVYIALPQPSLMVEKSGVKMTKETLPSLINMVAPVGISRTSLSRGVQHASYLVKHTTLSLVIVILDRAQDAVQCLASSDDTAEDLANTTDASLVQQFREEVVKALPDVNTFISLRQNLVSGKAKGDSQGEEMASPTILLAQSLKIIHGFQLLSPSLLSHINFDLKKLLSGQQETTLPVIAQQLTLQILLHAPYGSLKWFQQKGKSSTSFLYSILTLYTSARNENLKTDAQQLVQKLLSETGLLKGLPHANEVKVWLSHLCHSQFEGHMETLLRFLDEVFTAVVTEPYLYSDAVIDLQAEAVSHEASAVQFSLDLTEWTRSSDSRFGQGLNQYLSDTKFYSAMNSTILCFVVCHYIGGTEVPQHVAIVRSVHKALLHYLSYWVPSSDKLQDKIDFLKLPPKTSNNILKQLQSFLSRTTVHNEQEKSTVLAEMNRHLELLDGEQLGAVITDCVDFCKNQLSGQFSPLVQVLQVTNYRITGSSGTEDIVPLLQALPFGVLIWQVLGEAIQGVNKTANQCKTSSPDMSSSENKTSSPLDNSWIQSLLMKALEKEPLEKTIPLYCHVLMYLRTLKAKLIVIRTSSEHFLLHSALQLCFQLLQCLLQRLASLKHNLKESGTNALKETPNQEEIYFSFQSLAWPQHSCKPIRQGYFNIDIFQTVLHHPVIFECFLWKQEQSGQVLRNIGAQWTYNVANLLLTVLPSLTVQQKRILMAPFFSKICKEGMLEIESANNGNVISPSQALYLLGLFHEYCDEENQVKFMSRLSQLPSDVLITIDAVSREKLPSVFLTTLLTLLKGESCCEDHLSTLSSERNPFKTEEPLLLSHFKQLVKISGHVNCPHLDYTILKLLQKSLLYVMGSSATFLDICLDQSTKAKVAIAAHLVTHSPSLRSHFECRCLDKPVQRKKAKALGSTSTMIPVALKDRLVEFLPLVSSYLFCIRGIGREHLGNRTQEVVSHLVEVYWSPLWEWLVSDREGIFSDSEELCMDVLRALTVNMQDSNLLEKLNELLMRASLWDRYQQRICRQLVTSQYCNFSTNEHGVDIISKFCFACMEFLSINLIKTDTNRDNEQVIEESLDSMEWICEKAVRISIVDADCSTTWTNFVTNSLRPFLWGPAAARHHQVSKSLGPSLLQQPTVTEVMEQMAASKMYQSVVSFPQGRPLQPQVQMEFTCEGLQDLYDPCFLLPLFSCLLAPKHPFYIMMNSFLLQRPALDLRDLPLFYNMFNSSTMQHASERSWMLQLLVDGMKDSPDYYLYKRRHVIELALSYHDSPISDHRSQTLVTQLLLSSLKIQPAAYDLTKNYGIVAWIHSLCYKSSSELQSSLDLLHTLWFSLHSPDKGSRDLAEEEKPRLPPNLAPESSLVCWTLLELLRSCSSVIGICRYFQLLASVLTYLEANGQPSGLSCDRIISLLRLWCGTFQETTMLNQLLTTLNLSGTSDEVLKTTNAPPEHERAKLKTESLSSLQAVFFTWKPSGVETHQIVRLVWHFGLAQHHKKILNSETSLKGEDQRPICIPSLLRWFIKCLVKDLALQDLLVTEKSEVKLILQLFKVVPESSVQIGDHGRDVLKGSRLTVMKELNVICLVLLAAVQRVNLQGKEESSPQPAVFQLVSKEPYNKIIAKGLECVVFPLLPDPCCDLRDSDHQDQDFTIHELVSLLLQELWLEKPIPQQFLSNLLNQVDIGYPVVNSLILALGGVKSISKWILEDDV</sequence>
<dbReference type="Pfam" id="PF11707">
    <property type="entry name" value="Npa1"/>
    <property type="match status" value="1"/>
</dbReference>
<organism evidence="5 6">
    <name type="scientific">Stylophora pistillata</name>
    <name type="common">Smooth cauliflower coral</name>
    <dbReference type="NCBI Taxonomy" id="50429"/>
    <lineage>
        <taxon>Eukaryota</taxon>
        <taxon>Metazoa</taxon>
        <taxon>Cnidaria</taxon>
        <taxon>Anthozoa</taxon>
        <taxon>Hexacorallia</taxon>
        <taxon>Scleractinia</taxon>
        <taxon>Astrocoeniina</taxon>
        <taxon>Pocilloporidae</taxon>
        <taxon>Stylophora</taxon>
    </lineage>
</organism>
<evidence type="ECO:0000313" key="6">
    <source>
        <dbReference type="Proteomes" id="UP000225706"/>
    </source>
</evidence>
<evidence type="ECO:0000256" key="1">
    <source>
        <dbReference type="SAM" id="MobiDB-lite"/>
    </source>
</evidence>
<dbReference type="GO" id="GO:0000466">
    <property type="term" value="P:maturation of 5.8S rRNA from tricistronic rRNA transcript (SSU-rRNA, 5.8S rRNA, LSU-rRNA)"/>
    <property type="evidence" value="ECO:0007669"/>
    <property type="project" value="TreeGrafter"/>
</dbReference>
<dbReference type="Pfam" id="PF16201">
    <property type="entry name" value="NopRA1"/>
    <property type="match status" value="1"/>
</dbReference>
<protein>
    <submittedName>
        <fullName evidence="5">Nucleolar pre-ribosomal-associated protein 1</fullName>
    </submittedName>
</protein>
<evidence type="ECO:0000259" key="2">
    <source>
        <dbReference type="Pfam" id="PF11707"/>
    </source>
</evidence>
<dbReference type="PANTHER" id="PTHR13500:SF0">
    <property type="entry name" value="NUCLEOLAR PRE-RIBOSOMAL-ASSOCIATED PROTEIN 1"/>
    <property type="match status" value="1"/>
</dbReference>
<dbReference type="InterPro" id="IPR016024">
    <property type="entry name" value="ARM-type_fold"/>
</dbReference>
<comment type="caution">
    <text evidence="5">The sequence shown here is derived from an EMBL/GenBank/DDBJ whole genome shotgun (WGS) entry which is preliminary data.</text>
</comment>
<dbReference type="InterPro" id="IPR021714">
    <property type="entry name" value="URB1_N"/>
</dbReference>
<evidence type="ECO:0000259" key="3">
    <source>
        <dbReference type="Pfam" id="PF16201"/>
    </source>
</evidence>
<dbReference type="EMBL" id="LSMT01000276">
    <property type="protein sequence ID" value="PFX21457.1"/>
    <property type="molecule type" value="Genomic_DNA"/>
</dbReference>
<name>A0A2B4RYQ3_STYPI</name>
<reference evidence="6" key="1">
    <citation type="journal article" date="2017" name="bioRxiv">
        <title>Comparative analysis of the genomes of Stylophora pistillata and Acropora digitifera provides evidence for extensive differences between species of corals.</title>
        <authorList>
            <person name="Voolstra C.R."/>
            <person name="Li Y."/>
            <person name="Liew Y.J."/>
            <person name="Baumgarten S."/>
            <person name="Zoccola D."/>
            <person name="Flot J.-F."/>
            <person name="Tambutte S."/>
            <person name="Allemand D."/>
            <person name="Aranda M."/>
        </authorList>
    </citation>
    <scope>NUCLEOTIDE SEQUENCE [LARGE SCALE GENOMIC DNA]</scope>
</reference>
<proteinExistence type="predicted"/>
<dbReference type="InterPro" id="IPR032436">
    <property type="entry name" value="URB1_C"/>
</dbReference>
<feature type="domain" description="URB1 central HEAT repeat" evidence="4">
    <location>
        <begin position="590"/>
        <end position="700"/>
    </location>
</feature>
<dbReference type="InterPro" id="IPR039844">
    <property type="entry name" value="URB1"/>
</dbReference>
<dbReference type="OrthoDB" id="72892at2759"/>
<gene>
    <name evidence="5" type="primary">Urb1</name>
    <name evidence="5" type="ORF">AWC38_SpisGene14055</name>
</gene>
<feature type="compositionally biased region" description="Basic and acidic residues" evidence="1">
    <location>
        <begin position="7"/>
        <end position="33"/>
    </location>
</feature>